<organism evidence="1 2">
    <name type="scientific">Peronospora belbahrii</name>
    <dbReference type="NCBI Taxonomy" id="622444"/>
    <lineage>
        <taxon>Eukaryota</taxon>
        <taxon>Sar</taxon>
        <taxon>Stramenopiles</taxon>
        <taxon>Oomycota</taxon>
        <taxon>Peronosporomycetes</taxon>
        <taxon>Peronosporales</taxon>
        <taxon>Peronosporaceae</taxon>
        <taxon>Peronospora</taxon>
    </lineage>
</organism>
<reference evidence="1" key="1">
    <citation type="submission" date="2021-11" db="EMBL/GenBank/DDBJ databases">
        <authorList>
            <person name="Islam A."/>
            <person name="Islam S."/>
            <person name="Flora M.S."/>
            <person name="Rahman M."/>
            <person name="Ziaur R.M."/>
            <person name="Epstein J.H."/>
            <person name="Hassan M."/>
            <person name="Klassen M."/>
            <person name="Woodard K."/>
            <person name="Webb A."/>
            <person name="Webby R.J."/>
            <person name="El Zowalaty M.E."/>
        </authorList>
    </citation>
    <scope>NUCLEOTIDE SEQUENCE</scope>
    <source>
        <strain evidence="1">Pbs3</strain>
    </source>
</reference>
<sequence length="150" mass="16136">MRGKKLFASGRSKGSGVWGLLSHLVEIYVIVHLSCNRVRVTNSITLIPKASVSESSDAAFSLKPSAASLGTDSTPTIVALSSQVCVMTDLDDVVLLQGDLCVLSVLIACPGLNLNDDLLLQWVSWLNVQCKIDEVQKPVNVHAVCKDHHN</sequence>
<accession>A0AAU9KXC1</accession>
<dbReference type="Proteomes" id="UP001160483">
    <property type="component" value="Unassembled WGS sequence"/>
</dbReference>
<dbReference type="AlphaFoldDB" id="A0AAU9KXC1"/>
<dbReference type="EMBL" id="CAKKTJ010000165">
    <property type="protein sequence ID" value="CAH0476919.1"/>
    <property type="molecule type" value="Genomic_DNA"/>
</dbReference>
<comment type="caution">
    <text evidence="1">The sequence shown here is derived from an EMBL/GenBank/DDBJ whole genome shotgun (WGS) entry which is preliminary data.</text>
</comment>
<protein>
    <submittedName>
        <fullName evidence="1">Uncharacterized protein</fullName>
    </submittedName>
</protein>
<evidence type="ECO:0000313" key="1">
    <source>
        <dbReference type="EMBL" id="CAH0476919.1"/>
    </source>
</evidence>
<evidence type="ECO:0000313" key="2">
    <source>
        <dbReference type="Proteomes" id="UP001160483"/>
    </source>
</evidence>
<gene>
    <name evidence="1" type="ORF">PBS003_LOCUS3682</name>
</gene>
<proteinExistence type="predicted"/>
<name>A0AAU9KXC1_9STRA</name>